<proteinExistence type="predicted"/>
<comment type="caution">
    <text evidence="6">The sequence shown here is derived from an EMBL/GenBank/DDBJ whole genome shotgun (WGS) entry which is preliminary data.</text>
</comment>
<dbReference type="InterPro" id="IPR003599">
    <property type="entry name" value="Ig_sub"/>
</dbReference>
<dbReference type="Pfam" id="PF13927">
    <property type="entry name" value="Ig_3"/>
    <property type="match status" value="1"/>
</dbReference>
<dbReference type="SMART" id="SM00408">
    <property type="entry name" value="IGc2"/>
    <property type="match status" value="3"/>
</dbReference>
<evidence type="ECO:0000256" key="3">
    <source>
        <dbReference type="ARBA" id="ARBA00023319"/>
    </source>
</evidence>
<dbReference type="InterPro" id="IPR036179">
    <property type="entry name" value="Ig-like_dom_sf"/>
</dbReference>
<accession>A0ABQ7TRD4</accession>
<dbReference type="Gene3D" id="2.60.40.10">
    <property type="entry name" value="Immunoglobulins"/>
    <property type="match status" value="8"/>
</dbReference>
<evidence type="ECO:0000313" key="6">
    <source>
        <dbReference type="EMBL" id="KAH0631997.1"/>
    </source>
</evidence>
<dbReference type="Proteomes" id="UP000826234">
    <property type="component" value="Unassembled WGS sequence"/>
</dbReference>
<name>A0ABQ7TRD4_PHRPL</name>
<dbReference type="SUPFAM" id="SSF48726">
    <property type="entry name" value="Immunoglobulin"/>
    <property type="match status" value="4"/>
</dbReference>
<organism evidence="6 7">
    <name type="scientific">Phrynosoma platyrhinos</name>
    <name type="common">Desert horned lizard</name>
    <dbReference type="NCBI Taxonomy" id="52577"/>
    <lineage>
        <taxon>Eukaryota</taxon>
        <taxon>Metazoa</taxon>
        <taxon>Chordata</taxon>
        <taxon>Craniata</taxon>
        <taxon>Vertebrata</taxon>
        <taxon>Euteleostomi</taxon>
        <taxon>Lepidosauria</taxon>
        <taxon>Squamata</taxon>
        <taxon>Bifurcata</taxon>
        <taxon>Unidentata</taxon>
        <taxon>Episquamata</taxon>
        <taxon>Toxicofera</taxon>
        <taxon>Iguania</taxon>
        <taxon>Phrynosomatidae</taxon>
        <taxon>Phrynosomatinae</taxon>
        <taxon>Phrynosoma</taxon>
    </lineage>
</organism>
<dbReference type="SMART" id="SM00409">
    <property type="entry name" value="IG"/>
    <property type="match status" value="3"/>
</dbReference>
<dbReference type="EMBL" id="JAIPUX010000026">
    <property type="protein sequence ID" value="KAH0631997.1"/>
    <property type="molecule type" value="Genomic_DNA"/>
</dbReference>
<dbReference type="Pfam" id="PF00041">
    <property type="entry name" value="fn3"/>
    <property type="match status" value="1"/>
</dbReference>
<evidence type="ECO:0000259" key="5">
    <source>
        <dbReference type="PROSITE" id="PS50853"/>
    </source>
</evidence>
<dbReference type="PROSITE" id="PS50835">
    <property type="entry name" value="IG_LIKE"/>
    <property type="match status" value="4"/>
</dbReference>
<dbReference type="InterPro" id="IPR007110">
    <property type="entry name" value="Ig-like_dom"/>
</dbReference>
<dbReference type="PANTHER" id="PTHR44170:SF49">
    <property type="entry name" value="PROTEIN SIDEKICK-1 ISOFORM X1"/>
    <property type="match status" value="1"/>
</dbReference>
<dbReference type="InterPro" id="IPR003961">
    <property type="entry name" value="FN3_dom"/>
</dbReference>
<reference evidence="6 7" key="1">
    <citation type="journal article" date="2022" name="Gigascience">
        <title>A chromosome-level genome assembly and annotation of the desert horned lizard, Phrynosoma platyrhinos, provides insight into chromosomal rearrangements among reptiles.</title>
        <authorList>
            <person name="Koochekian N."/>
            <person name="Ascanio A."/>
            <person name="Farleigh K."/>
            <person name="Card D.C."/>
            <person name="Schield D.R."/>
            <person name="Castoe T.A."/>
            <person name="Jezkova T."/>
        </authorList>
    </citation>
    <scope>NUCLEOTIDE SEQUENCE [LARGE SCALE GENOMIC DNA]</scope>
    <source>
        <strain evidence="6">NK-2021</strain>
    </source>
</reference>
<evidence type="ECO:0000256" key="2">
    <source>
        <dbReference type="ARBA" id="ARBA00023157"/>
    </source>
</evidence>
<evidence type="ECO:0000256" key="1">
    <source>
        <dbReference type="ARBA" id="ARBA00022737"/>
    </source>
</evidence>
<feature type="domain" description="Ig-like" evidence="4">
    <location>
        <begin position="3"/>
        <end position="43"/>
    </location>
</feature>
<dbReference type="SUPFAM" id="SSF49265">
    <property type="entry name" value="Fibronectin type III"/>
    <property type="match status" value="2"/>
</dbReference>
<gene>
    <name evidence="6" type="ORF">JD844_019978</name>
</gene>
<feature type="domain" description="Ig-like" evidence="4">
    <location>
        <begin position="112"/>
        <end position="202"/>
    </location>
</feature>
<protein>
    <submittedName>
        <fullName evidence="6">Uncharacterized protein</fullName>
    </submittedName>
</protein>
<evidence type="ECO:0000313" key="7">
    <source>
        <dbReference type="Proteomes" id="UP000826234"/>
    </source>
</evidence>
<dbReference type="SMART" id="SM00060">
    <property type="entry name" value="FN3"/>
    <property type="match status" value="3"/>
</dbReference>
<dbReference type="Pfam" id="PF07679">
    <property type="entry name" value="I-set"/>
    <property type="match status" value="2"/>
</dbReference>
<dbReference type="InterPro" id="IPR013098">
    <property type="entry name" value="Ig_I-set"/>
</dbReference>
<dbReference type="InterPro" id="IPR013783">
    <property type="entry name" value="Ig-like_fold"/>
</dbReference>
<keyword evidence="2" id="KW-1015">Disulfide bond</keyword>
<dbReference type="InterPro" id="IPR003598">
    <property type="entry name" value="Ig_sub2"/>
</dbReference>
<dbReference type="PRINTS" id="PR00014">
    <property type="entry name" value="FNTYPEIII"/>
</dbReference>
<keyword evidence="3" id="KW-0393">Immunoglobulin domain</keyword>
<keyword evidence="7" id="KW-1185">Reference proteome</keyword>
<feature type="domain" description="Fibronectin type-III" evidence="5">
    <location>
        <begin position="396"/>
        <end position="492"/>
    </location>
</feature>
<feature type="domain" description="Ig-like" evidence="4">
    <location>
        <begin position="299"/>
        <end position="391"/>
    </location>
</feature>
<dbReference type="InterPro" id="IPR036116">
    <property type="entry name" value="FN3_sf"/>
</dbReference>
<keyword evidence="1" id="KW-0677">Repeat</keyword>
<evidence type="ECO:0000259" key="4">
    <source>
        <dbReference type="PROSITE" id="PS50835"/>
    </source>
</evidence>
<dbReference type="PANTHER" id="PTHR44170">
    <property type="entry name" value="PROTEIN SIDEKICK"/>
    <property type="match status" value="1"/>
</dbReference>
<sequence>MAPVIIIPPRNTSVVAGSNEAILECVANGRPTEKLSIAWKRNGIKITSGVSSFGRRLAIANPTSADIGIHCASDALFRSLQRAMNQTSTAETFNVSLAPTIHCDCLETAKPPYFTTEPESRIVVEVEKTVHIQCQAMGVPLPTLVWYKDAIPVLKLLNPRYKVLLNGSLQIQGLQPDDSGLFQCFARNDAGEMQTYTFLDVTNVAPIFTQPPADTTVTEGMTAVLRCDVSGAPKPAIAWRRGNQILASGSVQIPRFLLLESGGLRITPVFLQDAGNYTCCAVNSEGILNASAALTVWNRTFIVRPPEDSTVIKGTTAMLQCEAAHDPRISIRYVWKKDNVVINPSSSSRITIDKDGTLIISQTWSGDIGDYTCEVTSFGGNDSRVARMEVIELPHPPQNLLATLNSSFSRSVILSWVRPFDGNSPVLHYIVELSENNSPWKVHLSDIDPKMTSITVSGLTPARTYQFRVCAVNQVGKGQYSRETSRLMLPEEPPSAPPKNIVASGRTNQYRLAGLPGEYQYKNITSAEINYCLVKDLIIWTQYEIQVASYNGAGLGTFSRAVTEYTLQGEIVIENEKMVIELLAWPLDAPESVTTVTITPDFQGVHSGYITSLKKFTTYYTSILCFTTPGDGPQSPPQLLKTHEDKPGAVGHLSFTEILDTSLKVSWQEPVEKNGIITGKYQQVAIMKLVTKNGERDLRIGKVEVEERHHIAVINRARFYQEPLSKNSSLLLLLL</sequence>
<dbReference type="CDD" id="cd00063">
    <property type="entry name" value="FN3"/>
    <property type="match status" value="2"/>
</dbReference>
<dbReference type="PROSITE" id="PS50853">
    <property type="entry name" value="FN3"/>
    <property type="match status" value="1"/>
</dbReference>
<feature type="domain" description="Ig-like" evidence="4">
    <location>
        <begin position="206"/>
        <end position="295"/>
    </location>
</feature>